<dbReference type="GO" id="GO:0006183">
    <property type="term" value="P:GTP biosynthetic process"/>
    <property type="evidence" value="ECO:0007669"/>
    <property type="project" value="TreeGrafter"/>
</dbReference>
<proteinExistence type="inferred from homology"/>
<dbReference type="PIRSF" id="PIRSF000130">
    <property type="entry name" value="IMPDH"/>
    <property type="match status" value="1"/>
</dbReference>
<keyword evidence="11 18" id="KW-0129">CBS domain</keyword>
<dbReference type="EMBL" id="SLXT01000018">
    <property type="protein sequence ID" value="TCP63503.1"/>
    <property type="molecule type" value="Genomic_DNA"/>
</dbReference>
<comment type="caution">
    <text evidence="13">Lacks conserved residue(s) required for the propagation of feature annotation.</text>
</comment>
<dbReference type="CDD" id="cd00381">
    <property type="entry name" value="IMPDH"/>
    <property type="match status" value="1"/>
</dbReference>
<protein>
    <recommendedName>
        <fullName evidence="13 20">Inosine-5'-monophosphate dehydrogenase</fullName>
        <shortName evidence="13">IMP dehydrogenase</shortName>
        <shortName evidence="13">IMPD</shortName>
        <shortName evidence="13">IMPDH</shortName>
        <ecNumber evidence="13 20">1.1.1.205</ecNumber>
    </recommendedName>
</protein>
<dbReference type="Proteomes" id="UP000294813">
    <property type="component" value="Unassembled WGS sequence"/>
</dbReference>
<comment type="subunit">
    <text evidence="3 13">Homotetramer.</text>
</comment>
<dbReference type="Gene3D" id="3.20.20.70">
    <property type="entry name" value="Aldolase class I"/>
    <property type="match status" value="1"/>
</dbReference>
<keyword evidence="8 13" id="KW-0630">Potassium</keyword>
<evidence type="ECO:0000256" key="2">
    <source>
        <dbReference type="ARBA" id="ARBA00005502"/>
    </source>
</evidence>
<feature type="binding site" evidence="13 16">
    <location>
        <begin position="302"/>
        <end position="304"/>
    </location>
    <ligand>
        <name>NAD(+)</name>
        <dbReference type="ChEBI" id="CHEBI:57540"/>
    </ligand>
</feature>
<feature type="active site" description="Proton acceptor" evidence="13 14">
    <location>
        <position position="405"/>
    </location>
</feature>
<evidence type="ECO:0000256" key="6">
    <source>
        <dbReference type="ARBA" id="ARBA00022749"/>
    </source>
</evidence>
<evidence type="ECO:0000256" key="20">
    <source>
        <dbReference type="RuleBase" id="RU003928"/>
    </source>
</evidence>
<dbReference type="SMART" id="SM00116">
    <property type="entry name" value="CBS"/>
    <property type="match status" value="2"/>
</dbReference>
<feature type="domain" description="CBS" evidence="21">
    <location>
        <begin position="98"/>
        <end position="154"/>
    </location>
</feature>
<dbReference type="UniPathway" id="UPA00601">
    <property type="reaction ID" value="UER00295"/>
</dbReference>
<dbReference type="GO" id="GO:0000166">
    <property type="term" value="F:nucleotide binding"/>
    <property type="evidence" value="ECO:0007669"/>
    <property type="project" value="UniProtKB-UniRule"/>
</dbReference>
<dbReference type="GO" id="GO:0006177">
    <property type="term" value="P:GMP biosynthetic process"/>
    <property type="evidence" value="ECO:0007669"/>
    <property type="project" value="UniProtKB-UniRule"/>
</dbReference>
<keyword evidence="4 13" id="KW-0479">Metal-binding</keyword>
<evidence type="ECO:0000256" key="17">
    <source>
        <dbReference type="PIRSR" id="PIRSR000130-4"/>
    </source>
</evidence>
<keyword evidence="5" id="KW-0677">Repeat</keyword>
<dbReference type="FunFam" id="3.20.20.70:FF:000003">
    <property type="entry name" value="GMP reductase"/>
    <property type="match status" value="1"/>
</dbReference>
<accession>A0A4R2RK83</accession>
<keyword evidence="23" id="KW-1185">Reference proteome</keyword>
<evidence type="ECO:0000256" key="7">
    <source>
        <dbReference type="ARBA" id="ARBA00022755"/>
    </source>
</evidence>
<feature type="binding site" evidence="13 15">
    <location>
        <begin position="342"/>
        <end position="344"/>
    </location>
    <ligand>
        <name>IMP</name>
        <dbReference type="ChEBI" id="CHEBI:58053"/>
    </ligand>
</feature>
<feature type="binding site" description="in other chain" evidence="13 17">
    <location>
        <position position="304"/>
    </location>
    <ligand>
        <name>K(+)</name>
        <dbReference type="ChEBI" id="CHEBI:29103"/>
        <note>ligand shared between two tetrameric partners</note>
    </ligand>
</feature>
<dbReference type="Pfam" id="PF00571">
    <property type="entry name" value="CBS"/>
    <property type="match status" value="2"/>
</dbReference>
<feature type="binding site" evidence="13 15">
    <location>
        <position position="307"/>
    </location>
    <ligand>
        <name>IMP</name>
        <dbReference type="ChEBI" id="CHEBI:58053"/>
    </ligand>
</feature>
<comment type="pathway">
    <text evidence="13 20">Purine metabolism; XMP biosynthesis via de novo pathway; XMP from IMP: step 1/1.</text>
</comment>
<dbReference type="Pfam" id="PF00478">
    <property type="entry name" value="IMPDH"/>
    <property type="match status" value="1"/>
</dbReference>
<name>A0A4R2RK83_9FIRM</name>
<dbReference type="SUPFAM" id="SSF54631">
    <property type="entry name" value="CBS-domain pair"/>
    <property type="match status" value="1"/>
</dbReference>
<dbReference type="NCBIfam" id="TIGR01302">
    <property type="entry name" value="IMP_dehydrog"/>
    <property type="match status" value="1"/>
</dbReference>
<feature type="domain" description="CBS" evidence="21">
    <location>
        <begin position="158"/>
        <end position="215"/>
    </location>
</feature>
<evidence type="ECO:0000256" key="12">
    <source>
        <dbReference type="ARBA" id="ARBA00048028"/>
    </source>
</evidence>
<evidence type="ECO:0000256" key="1">
    <source>
        <dbReference type="ARBA" id="ARBA00001958"/>
    </source>
</evidence>
<keyword evidence="9 13" id="KW-0560">Oxidoreductase</keyword>
<evidence type="ECO:0000256" key="15">
    <source>
        <dbReference type="PIRSR" id="PIRSR000130-2"/>
    </source>
</evidence>
<evidence type="ECO:0000256" key="11">
    <source>
        <dbReference type="ARBA" id="ARBA00023122"/>
    </source>
</evidence>
<organism evidence="22 23">
    <name type="scientific">Heliophilum fasciatum</name>
    <dbReference type="NCBI Taxonomy" id="35700"/>
    <lineage>
        <taxon>Bacteria</taxon>
        <taxon>Bacillati</taxon>
        <taxon>Bacillota</taxon>
        <taxon>Clostridia</taxon>
        <taxon>Eubacteriales</taxon>
        <taxon>Heliobacteriaceae</taxon>
        <taxon>Heliophilum</taxon>
    </lineage>
</organism>
<dbReference type="GO" id="GO:0046872">
    <property type="term" value="F:metal ion binding"/>
    <property type="evidence" value="ECO:0007669"/>
    <property type="project" value="UniProtKB-UniRule"/>
</dbReference>
<evidence type="ECO:0000256" key="18">
    <source>
        <dbReference type="PROSITE-ProRule" id="PRU00703"/>
    </source>
</evidence>
<dbReference type="EC" id="1.1.1.205" evidence="13 20"/>
<dbReference type="PANTHER" id="PTHR11911">
    <property type="entry name" value="INOSINE-5-MONOPHOSPHATE DEHYDROGENASE RELATED"/>
    <property type="match status" value="1"/>
</dbReference>
<comment type="function">
    <text evidence="13">Catalyzes the conversion of inosine 5'-phosphate (IMP) to xanthosine 5'-phosphate (XMP), the first committed and rate-limiting step in the de novo synthesis of guanine nucleotides, and therefore plays an important role in the regulation of cell growth.</text>
</comment>
<evidence type="ECO:0000256" key="3">
    <source>
        <dbReference type="ARBA" id="ARBA00011881"/>
    </source>
</evidence>
<evidence type="ECO:0000256" key="5">
    <source>
        <dbReference type="ARBA" id="ARBA00022737"/>
    </source>
</evidence>
<feature type="binding site" description="in other chain" evidence="13 17">
    <location>
        <position position="306"/>
    </location>
    <ligand>
        <name>K(+)</name>
        <dbReference type="ChEBI" id="CHEBI:29103"/>
        <note>ligand shared between two tetrameric partners</note>
    </ligand>
</feature>
<dbReference type="CDD" id="cd04601">
    <property type="entry name" value="CBS_pair_IMPDH"/>
    <property type="match status" value="1"/>
</dbReference>
<dbReference type="InterPro" id="IPR015875">
    <property type="entry name" value="IMP_DH/GMP_Rdtase_CS"/>
</dbReference>
<comment type="caution">
    <text evidence="22">The sequence shown here is derived from an EMBL/GenBank/DDBJ whole genome shotgun (WGS) entry which is preliminary data.</text>
</comment>
<evidence type="ECO:0000313" key="23">
    <source>
        <dbReference type="Proteomes" id="UP000294813"/>
    </source>
</evidence>
<evidence type="ECO:0000313" key="22">
    <source>
        <dbReference type="EMBL" id="TCP63503.1"/>
    </source>
</evidence>
<dbReference type="InterPro" id="IPR013785">
    <property type="entry name" value="Aldolase_TIM"/>
</dbReference>
<comment type="activity regulation">
    <text evidence="13">Mycophenolic acid (MPA) is a non-competitive inhibitor that prevents formation of the closed enzyme conformation by binding to the same site as the amobile flap. In contrast, mizoribine monophosphate (MZP) is a competitive inhibitor that induces the closed conformation. MPA is a potent inhibitor of mammalian IMPDHs but a poor inhibitor of the bacterial enzymes. MZP is a more potent inhibitor of bacterial IMPDH.</text>
</comment>
<feature type="binding site" evidence="13">
    <location>
        <position position="473"/>
    </location>
    <ligand>
        <name>K(+)</name>
        <dbReference type="ChEBI" id="CHEBI:29103"/>
        <note>ligand shared between two tetrameric partners</note>
    </ligand>
</feature>
<feature type="binding site" evidence="13">
    <location>
        <position position="471"/>
    </location>
    <ligand>
        <name>K(+)</name>
        <dbReference type="ChEBI" id="CHEBI:29103"/>
        <note>ligand shared between two tetrameric partners</note>
    </ligand>
</feature>
<dbReference type="AlphaFoldDB" id="A0A4R2RK83"/>
<dbReference type="PROSITE" id="PS51371">
    <property type="entry name" value="CBS"/>
    <property type="match status" value="2"/>
</dbReference>
<evidence type="ECO:0000256" key="14">
    <source>
        <dbReference type="PIRSR" id="PIRSR000130-1"/>
    </source>
</evidence>
<keyword evidence="7 13" id="KW-0658">Purine biosynthesis</keyword>
<dbReference type="SUPFAM" id="SSF51412">
    <property type="entry name" value="Inosine monophosphate dehydrogenase (IMPDH)"/>
    <property type="match status" value="1"/>
</dbReference>
<feature type="binding site" description="in other chain" evidence="13 17">
    <location>
        <position position="309"/>
    </location>
    <ligand>
        <name>K(+)</name>
        <dbReference type="ChEBI" id="CHEBI:29103"/>
        <note>ligand shared between two tetrameric partners</note>
    </ligand>
</feature>
<keyword evidence="10 13" id="KW-0520">NAD</keyword>
<dbReference type="GO" id="GO:0003938">
    <property type="term" value="F:IMP dehydrogenase activity"/>
    <property type="evidence" value="ECO:0007669"/>
    <property type="project" value="UniProtKB-UniRule"/>
</dbReference>
<comment type="cofactor">
    <cofactor evidence="1 13">
        <name>K(+)</name>
        <dbReference type="ChEBI" id="CHEBI:29103"/>
    </cofactor>
</comment>
<evidence type="ECO:0000256" key="13">
    <source>
        <dbReference type="HAMAP-Rule" id="MF_01964"/>
    </source>
</evidence>
<evidence type="ECO:0000256" key="16">
    <source>
        <dbReference type="PIRSR" id="PIRSR000130-3"/>
    </source>
</evidence>
<sequence>MLRLRDMQTIREGLTFDDVLLVPAKSEVLPRDVDTTTQLTRRIRLNIPLMSAGMDTVTDSRMAIAMAREGGIGVIHKNMTIDEQAHEVDRVKRSEHGVITDPVFLSPDHRISDALEIMERYHISGVPIANEHGKLVGILTNRDLRFEQDYSKKIDMVMTKNQLITAPVGTSLEQATEILRGYKVEKLPLVDSEGHLRGLITIKDIQKARKYPNSTKDESGRLRACAAVGVTGDAMDRVAALVKEGVDAIVVDTAHGHSLGVLEMVTRVKRAYPNLDVIAGNVATYEATVDLAKAGADCVKVGIGPGSICTTRVVAGIGVPQITAIWECARAARECGIPIIADGGIKFSGDIVKGIAAGANVVMIGSLLAGTEESPGEVEIYQGRSFKVYRGMGSLAAMKEGSKDRYFQEDEKKLVPEGIEGRVPYKGTLADTVFQLVGGIRSGMGYCGCPDIEALMSKTEFIRITAAGLRESHPHDVTITKEAPNYSV</sequence>
<dbReference type="HAMAP" id="MF_01964">
    <property type="entry name" value="IMPDH"/>
    <property type="match status" value="1"/>
</dbReference>
<feature type="binding site" evidence="13">
    <location>
        <position position="252"/>
    </location>
    <ligand>
        <name>NAD(+)</name>
        <dbReference type="ChEBI" id="CHEBI:57540"/>
    </ligand>
</feature>
<feature type="active site" description="Thioimidate intermediate" evidence="13 14">
    <location>
        <position position="309"/>
    </location>
</feature>
<evidence type="ECO:0000256" key="10">
    <source>
        <dbReference type="ARBA" id="ARBA00023027"/>
    </source>
</evidence>
<feature type="binding site" evidence="13 15">
    <location>
        <begin position="389"/>
        <end position="393"/>
    </location>
    <ligand>
        <name>IMP</name>
        <dbReference type="ChEBI" id="CHEBI:58053"/>
    </ligand>
</feature>
<keyword evidence="6 13" id="KW-0332">GMP biosynthesis</keyword>
<dbReference type="PANTHER" id="PTHR11911:SF111">
    <property type="entry name" value="INOSINE-5'-MONOPHOSPHATE DEHYDROGENASE"/>
    <property type="match status" value="1"/>
</dbReference>
<evidence type="ECO:0000256" key="8">
    <source>
        <dbReference type="ARBA" id="ARBA00022958"/>
    </source>
</evidence>
<dbReference type="InterPro" id="IPR005990">
    <property type="entry name" value="IMP_DH"/>
</dbReference>
<dbReference type="PROSITE" id="PS00487">
    <property type="entry name" value="IMP_DH_GMP_RED"/>
    <property type="match status" value="1"/>
</dbReference>
<comment type="catalytic activity">
    <reaction evidence="12 13 20">
        <text>IMP + NAD(+) + H2O = XMP + NADH + H(+)</text>
        <dbReference type="Rhea" id="RHEA:11708"/>
        <dbReference type="ChEBI" id="CHEBI:15377"/>
        <dbReference type="ChEBI" id="CHEBI:15378"/>
        <dbReference type="ChEBI" id="CHEBI:57464"/>
        <dbReference type="ChEBI" id="CHEBI:57540"/>
        <dbReference type="ChEBI" id="CHEBI:57945"/>
        <dbReference type="ChEBI" id="CHEBI:58053"/>
        <dbReference type="EC" id="1.1.1.205"/>
    </reaction>
</comment>
<dbReference type="InterPro" id="IPR000644">
    <property type="entry name" value="CBS_dom"/>
</dbReference>
<dbReference type="InterPro" id="IPR001093">
    <property type="entry name" value="IMP_DH_GMPRt"/>
</dbReference>
<dbReference type="InterPro" id="IPR046342">
    <property type="entry name" value="CBS_dom_sf"/>
</dbReference>
<evidence type="ECO:0000256" key="4">
    <source>
        <dbReference type="ARBA" id="ARBA00022723"/>
    </source>
</evidence>
<feature type="binding site" evidence="13">
    <location>
        <position position="472"/>
    </location>
    <ligand>
        <name>K(+)</name>
        <dbReference type="ChEBI" id="CHEBI:29103"/>
        <note>ligand shared between two tetrameric partners</note>
    </ligand>
</feature>
<comment type="similarity">
    <text evidence="2 13 19">Belongs to the IMPDH/GMPR family.</text>
</comment>
<gene>
    <name evidence="13" type="primary">guaB</name>
    <name evidence="22" type="ORF">EDD73_11846</name>
</gene>
<feature type="binding site" evidence="13 15">
    <location>
        <position position="417"/>
    </location>
    <ligand>
        <name>IMP</name>
        <dbReference type="ChEBI" id="CHEBI:58053"/>
    </ligand>
</feature>
<evidence type="ECO:0000256" key="19">
    <source>
        <dbReference type="RuleBase" id="RU003927"/>
    </source>
</evidence>
<reference evidence="22 23" key="1">
    <citation type="submission" date="2019-03" db="EMBL/GenBank/DDBJ databases">
        <title>Genomic Encyclopedia of Type Strains, Phase IV (KMG-IV): sequencing the most valuable type-strain genomes for metagenomic binning, comparative biology and taxonomic classification.</title>
        <authorList>
            <person name="Goeker M."/>
        </authorList>
    </citation>
    <scope>NUCLEOTIDE SEQUENCE [LARGE SCALE GENOMIC DNA]</scope>
    <source>
        <strain evidence="22 23">DSM 11170</strain>
    </source>
</reference>
<dbReference type="SMART" id="SM01240">
    <property type="entry name" value="IMPDH"/>
    <property type="match status" value="1"/>
</dbReference>
<evidence type="ECO:0000256" key="9">
    <source>
        <dbReference type="ARBA" id="ARBA00023002"/>
    </source>
</evidence>
<feature type="binding site" evidence="16">
    <location>
        <begin position="252"/>
        <end position="254"/>
    </location>
    <ligand>
        <name>NAD(+)</name>
        <dbReference type="ChEBI" id="CHEBI:57540"/>
    </ligand>
</feature>
<evidence type="ECO:0000259" key="21">
    <source>
        <dbReference type="PROSITE" id="PS51371"/>
    </source>
</evidence>
<feature type="binding site" evidence="13 15">
    <location>
        <begin position="365"/>
        <end position="366"/>
    </location>
    <ligand>
        <name>IMP</name>
        <dbReference type="ChEBI" id="CHEBI:58053"/>
    </ligand>
</feature>